<sequence>MGHIGSNAAIHPDATVGYEYRDDAAPVRIGSNAIVRAGTIIYRDVSIGDGFATGHNGLVREDTTIGDNVLLGTNAVIDGTCKIGSNVSMQTGVYVPTNTEIGDNVFLGPHAVLTNDPYPIRRDVDLAGPTIEDGVSIGANATVLPGVTIGENAFVAAGAVVTEDVPADTLATGVPAAHRSLPTALSGGNTLAE</sequence>
<name>A0A4U5JB07_9EURY</name>
<dbReference type="InterPro" id="IPR011004">
    <property type="entry name" value="Trimer_LpxA-like_sf"/>
</dbReference>
<dbReference type="SUPFAM" id="SSF51161">
    <property type="entry name" value="Trimeric LpxA-like enzymes"/>
    <property type="match status" value="1"/>
</dbReference>
<keyword evidence="1" id="KW-0028">Amino-acid biosynthesis</keyword>
<dbReference type="InterPro" id="IPR018357">
    <property type="entry name" value="Hexapep_transf_CS"/>
</dbReference>
<dbReference type="OrthoDB" id="200265at2157"/>
<dbReference type="PROSITE" id="PS00101">
    <property type="entry name" value="HEXAPEP_TRANSFERASES"/>
    <property type="match status" value="1"/>
</dbReference>
<accession>A0A4U5JB07</accession>
<evidence type="ECO:0000256" key="3">
    <source>
        <dbReference type="ARBA" id="ARBA00022915"/>
    </source>
</evidence>
<dbReference type="InterPro" id="IPR050179">
    <property type="entry name" value="Trans_hexapeptide_repeat"/>
</dbReference>
<dbReference type="Proteomes" id="UP000308037">
    <property type="component" value="Unassembled WGS sequence"/>
</dbReference>
<keyword evidence="4" id="KW-0457">Lysine biosynthesis</keyword>
<dbReference type="Pfam" id="PF00132">
    <property type="entry name" value="Hexapep"/>
    <property type="match status" value="2"/>
</dbReference>
<protein>
    <submittedName>
        <fullName evidence="5">N-acetyltransferase</fullName>
    </submittedName>
</protein>
<dbReference type="AlphaFoldDB" id="A0A4U5JB07"/>
<gene>
    <name evidence="5" type="ORF">DM868_08475</name>
</gene>
<evidence type="ECO:0000256" key="1">
    <source>
        <dbReference type="ARBA" id="ARBA00022605"/>
    </source>
</evidence>
<keyword evidence="6" id="KW-1185">Reference proteome</keyword>
<evidence type="ECO:0000313" key="5">
    <source>
        <dbReference type="EMBL" id="TKR25451.1"/>
    </source>
</evidence>
<dbReference type="PANTHER" id="PTHR43300">
    <property type="entry name" value="ACETYLTRANSFERASE"/>
    <property type="match status" value="1"/>
</dbReference>
<dbReference type="EMBL" id="QKNX01000003">
    <property type="protein sequence ID" value="TKR25451.1"/>
    <property type="molecule type" value="Genomic_DNA"/>
</dbReference>
<dbReference type="GO" id="GO:0016740">
    <property type="term" value="F:transferase activity"/>
    <property type="evidence" value="ECO:0007669"/>
    <property type="project" value="UniProtKB-KW"/>
</dbReference>
<evidence type="ECO:0000256" key="2">
    <source>
        <dbReference type="ARBA" id="ARBA00022679"/>
    </source>
</evidence>
<dbReference type="Gene3D" id="2.160.10.10">
    <property type="entry name" value="Hexapeptide repeat proteins"/>
    <property type="match status" value="1"/>
</dbReference>
<reference evidence="5 6" key="1">
    <citation type="submission" date="2019-04" db="EMBL/GenBank/DDBJ databases">
        <title>Natronomonas sp. F20-122 a newhaloarchaeon isolated from a saline saltern of Isla Bacuta, Huelva, Spain.</title>
        <authorList>
            <person name="Duran-Viseras A."/>
            <person name="Sanchez-Porro C."/>
            <person name="Ventosa A."/>
        </authorList>
    </citation>
    <scope>NUCLEOTIDE SEQUENCE [LARGE SCALE GENOMIC DNA]</scope>
    <source>
        <strain evidence="5 6">F20-122</strain>
    </source>
</reference>
<organism evidence="5 6">
    <name type="scientific">Natronomonas salsuginis</name>
    <dbReference type="NCBI Taxonomy" id="2217661"/>
    <lineage>
        <taxon>Archaea</taxon>
        <taxon>Methanobacteriati</taxon>
        <taxon>Methanobacteriota</taxon>
        <taxon>Stenosarchaea group</taxon>
        <taxon>Halobacteria</taxon>
        <taxon>Halobacteriales</taxon>
        <taxon>Natronomonadaceae</taxon>
        <taxon>Natronomonas</taxon>
    </lineage>
</organism>
<dbReference type="PANTHER" id="PTHR43300:SF10">
    <property type="entry name" value="2,3,4,5-TETRAHYDROPYRIDINE-2,6-DICARBOXYLATE N-ACETYLTRANSFERASE"/>
    <property type="match status" value="1"/>
</dbReference>
<comment type="caution">
    <text evidence="5">The sequence shown here is derived from an EMBL/GenBank/DDBJ whole genome shotgun (WGS) entry which is preliminary data.</text>
</comment>
<proteinExistence type="predicted"/>
<keyword evidence="2 5" id="KW-0808">Transferase</keyword>
<dbReference type="InterPro" id="IPR001451">
    <property type="entry name" value="Hexapep"/>
</dbReference>
<dbReference type="RefSeq" id="WP_137276450.1">
    <property type="nucleotide sequence ID" value="NZ_QKNX01000003.1"/>
</dbReference>
<dbReference type="CDD" id="cd03358">
    <property type="entry name" value="LbH_WxcM_N_like"/>
    <property type="match status" value="1"/>
</dbReference>
<evidence type="ECO:0000256" key="4">
    <source>
        <dbReference type="ARBA" id="ARBA00023154"/>
    </source>
</evidence>
<keyword evidence="3" id="KW-0220">Diaminopimelate biosynthesis</keyword>
<evidence type="ECO:0000313" key="6">
    <source>
        <dbReference type="Proteomes" id="UP000308037"/>
    </source>
</evidence>